<accession>A0A563DCP1</accession>
<proteinExistence type="predicted"/>
<gene>
    <name evidence="2" type="ORF">ETU09_06305</name>
</gene>
<evidence type="ECO:0000313" key="2">
    <source>
        <dbReference type="EMBL" id="TWP27703.1"/>
    </source>
</evidence>
<evidence type="ECO:0000256" key="1">
    <source>
        <dbReference type="SAM" id="Phobius"/>
    </source>
</evidence>
<keyword evidence="1" id="KW-1133">Transmembrane helix</keyword>
<name>A0A563DCP1_9FLAO</name>
<reference evidence="2 3" key="1">
    <citation type="submission" date="2019-02" db="EMBL/GenBank/DDBJ databases">
        <title>Apibacter muscae sp. nov.: a novel member of the house fly microbiota.</title>
        <authorList>
            <person name="Park R."/>
        </authorList>
    </citation>
    <scope>NUCLEOTIDE SEQUENCE [LARGE SCALE GENOMIC DNA]</scope>
    <source>
        <strain evidence="2 3">AL1</strain>
    </source>
</reference>
<evidence type="ECO:0000313" key="3">
    <source>
        <dbReference type="Proteomes" id="UP000319499"/>
    </source>
</evidence>
<dbReference type="Proteomes" id="UP000319499">
    <property type="component" value="Unassembled WGS sequence"/>
</dbReference>
<keyword evidence="1" id="KW-0472">Membrane</keyword>
<dbReference type="AlphaFoldDB" id="A0A563DCP1"/>
<feature type="transmembrane region" description="Helical" evidence="1">
    <location>
        <begin position="12"/>
        <end position="29"/>
    </location>
</feature>
<dbReference type="EMBL" id="SELH01000021">
    <property type="protein sequence ID" value="TWP27703.1"/>
    <property type="molecule type" value="Genomic_DNA"/>
</dbReference>
<dbReference type="RefSeq" id="WP_146292641.1">
    <property type="nucleotide sequence ID" value="NZ_SELH01000021.1"/>
</dbReference>
<sequence length="65" mass="7422">MLEFLGELIGGIIIEGLGAGVRYLFFLLIGKRKKFPKLLEFDGYNTIVSIITYVVIFFIFYLANL</sequence>
<organism evidence="2 3">
    <name type="scientific">Apibacter muscae</name>
    <dbReference type="NCBI Taxonomy" id="2509004"/>
    <lineage>
        <taxon>Bacteria</taxon>
        <taxon>Pseudomonadati</taxon>
        <taxon>Bacteroidota</taxon>
        <taxon>Flavobacteriia</taxon>
        <taxon>Flavobacteriales</taxon>
        <taxon>Weeksellaceae</taxon>
        <taxon>Apibacter</taxon>
    </lineage>
</organism>
<keyword evidence="1" id="KW-0812">Transmembrane</keyword>
<comment type="caution">
    <text evidence="2">The sequence shown here is derived from an EMBL/GenBank/DDBJ whole genome shotgun (WGS) entry which is preliminary data.</text>
</comment>
<feature type="transmembrane region" description="Helical" evidence="1">
    <location>
        <begin position="41"/>
        <end position="63"/>
    </location>
</feature>
<keyword evidence="3" id="KW-1185">Reference proteome</keyword>
<protein>
    <submittedName>
        <fullName evidence="2">Uncharacterized protein</fullName>
    </submittedName>
</protein>